<keyword evidence="2 8" id="KW-0597">Phosphoprotein</keyword>
<dbReference type="GO" id="GO:0006355">
    <property type="term" value="P:regulation of DNA-templated transcription"/>
    <property type="evidence" value="ECO:0007669"/>
    <property type="project" value="InterPro"/>
</dbReference>
<evidence type="ECO:0000256" key="9">
    <source>
        <dbReference type="PROSITE-ProRule" id="PRU01091"/>
    </source>
</evidence>
<dbReference type="GO" id="GO:0000976">
    <property type="term" value="F:transcription cis-regulatory region binding"/>
    <property type="evidence" value="ECO:0007669"/>
    <property type="project" value="TreeGrafter"/>
</dbReference>
<evidence type="ECO:0000256" key="1">
    <source>
        <dbReference type="ARBA" id="ARBA00018672"/>
    </source>
</evidence>
<dbReference type="Gene3D" id="6.10.250.690">
    <property type="match status" value="1"/>
</dbReference>
<dbReference type="EMBL" id="LWLV01000042">
    <property type="protein sequence ID" value="OTA42193.1"/>
    <property type="molecule type" value="Genomic_DNA"/>
</dbReference>
<dbReference type="AlphaFoldDB" id="A0A1Y2TAD5"/>
<dbReference type="SMART" id="SM00862">
    <property type="entry name" value="Trans_reg_C"/>
    <property type="match status" value="1"/>
</dbReference>
<dbReference type="Gene3D" id="1.10.10.10">
    <property type="entry name" value="Winged helix-like DNA-binding domain superfamily/Winged helix DNA-binding domain"/>
    <property type="match status" value="1"/>
</dbReference>
<dbReference type="GO" id="GO:0000156">
    <property type="term" value="F:phosphorelay response regulator activity"/>
    <property type="evidence" value="ECO:0007669"/>
    <property type="project" value="TreeGrafter"/>
</dbReference>
<dbReference type="FunFam" id="3.40.50.2300:FF:000001">
    <property type="entry name" value="DNA-binding response regulator PhoB"/>
    <property type="match status" value="1"/>
</dbReference>
<keyword evidence="5 9" id="KW-0238">DNA-binding</keyword>
<dbReference type="SUPFAM" id="SSF52172">
    <property type="entry name" value="CheY-like"/>
    <property type="match status" value="1"/>
</dbReference>
<feature type="modified residue" description="4-aspartylphosphate" evidence="8">
    <location>
        <position position="54"/>
    </location>
</feature>
<proteinExistence type="predicted"/>
<reference evidence="13" key="1">
    <citation type="submission" date="2016-04" db="EMBL/GenBank/DDBJ databases">
        <authorList>
            <person name="Antunes L.P."/>
            <person name="Martins L.F."/>
            <person name="Pereira R.V."/>
            <person name="Thomas A.M."/>
            <person name="Barbosa D."/>
            <person name="Nascimento L."/>
            <person name="Silva G.M."/>
            <person name="Condomitti G.W."/>
            <person name="Digiampietri L.A."/>
            <person name="Lombardi K.C."/>
            <person name="Ramos P.L."/>
            <person name="Quaggio R.B."/>
            <person name="Oliveira J.C."/>
            <person name="Pascon R.C."/>
            <person name="Cruz J.B."/>
            <person name="Silva A.M."/>
            <person name="Setubal J.C."/>
        </authorList>
    </citation>
    <scope>NUCLEOTIDE SEQUENCE [LARGE SCALE GENOMIC DNA]</scope>
</reference>
<dbReference type="InterPro" id="IPR036388">
    <property type="entry name" value="WH-like_DNA-bd_sf"/>
</dbReference>
<feature type="domain" description="OmpR/PhoB-type" evidence="11">
    <location>
        <begin position="125"/>
        <end position="222"/>
    </location>
</feature>
<evidence type="ECO:0000256" key="8">
    <source>
        <dbReference type="PROSITE-ProRule" id="PRU00169"/>
    </source>
</evidence>
<evidence type="ECO:0000256" key="5">
    <source>
        <dbReference type="ARBA" id="ARBA00023125"/>
    </source>
</evidence>
<dbReference type="PROSITE" id="PS50110">
    <property type="entry name" value="RESPONSE_REGULATORY"/>
    <property type="match status" value="1"/>
</dbReference>
<dbReference type="InterPro" id="IPR016032">
    <property type="entry name" value="Sig_transdc_resp-reg_C-effctor"/>
</dbReference>
<protein>
    <recommendedName>
        <fullName evidence="1">Stage 0 sporulation protein A homolog</fullName>
    </recommendedName>
</protein>
<evidence type="ECO:0000256" key="7">
    <source>
        <dbReference type="ARBA" id="ARBA00024867"/>
    </source>
</evidence>
<feature type="DNA-binding region" description="OmpR/PhoB-type" evidence="9">
    <location>
        <begin position="125"/>
        <end position="222"/>
    </location>
</feature>
<dbReference type="GO" id="GO:0005829">
    <property type="term" value="C:cytosol"/>
    <property type="evidence" value="ECO:0007669"/>
    <property type="project" value="TreeGrafter"/>
</dbReference>
<evidence type="ECO:0000256" key="3">
    <source>
        <dbReference type="ARBA" id="ARBA00023012"/>
    </source>
</evidence>
<keyword evidence="6" id="KW-0804">Transcription</keyword>
<dbReference type="SMART" id="SM00448">
    <property type="entry name" value="REC"/>
    <property type="match status" value="1"/>
</dbReference>
<dbReference type="PANTHER" id="PTHR48111">
    <property type="entry name" value="REGULATOR OF RPOS"/>
    <property type="match status" value="1"/>
</dbReference>
<comment type="caution">
    <text evidence="12">The sequence shown here is derived from an EMBL/GenBank/DDBJ whole genome shotgun (WGS) entry which is preliminary data.</text>
</comment>
<sequence>MQPQHILVADDEPELIEILTDYLEAEGYAVTGVETGEEAVARVRDGAFDCVVLDVMLPGMSGFEACRAIRAFSDVPILFLSARGEDADKIRGLGLGGDDYVAKPFSPPEVVARVKALLRRYRPSAEQWRFGPLTIDPKGYRVWRDGREVAMTAKELELLIFLARHPGQVFSREQLYDRVWGDFGDPRTVTVHINRIREKIEADPSRPQFIQTVRGLGYRFAGGPR</sequence>
<dbReference type="PROSITE" id="PS51755">
    <property type="entry name" value="OMPR_PHOB"/>
    <property type="match status" value="1"/>
</dbReference>
<evidence type="ECO:0000313" key="13">
    <source>
        <dbReference type="Proteomes" id="UP000194267"/>
    </source>
</evidence>
<dbReference type="CDD" id="cd00383">
    <property type="entry name" value="trans_reg_C"/>
    <property type="match status" value="1"/>
</dbReference>
<dbReference type="InterPro" id="IPR039420">
    <property type="entry name" value="WalR-like"/>
</dbReference>
<evidence type="ECO:0000313" key="12">
    <source>
        <dbReference type="EMBL" id="OTA42193.1"/>
    </source>
</evidence>
<keyword evidence="3" id="KW-0902">Two-component regulatory system</keyword>
<dbReference type="FunFam" id="1.10.10.10:FF:000018">
    <property type="entry name" value="DNA-binding response regulator ResD"/>
    <property type="match status" value="1"/>
</dbReference>
<accession>A0A1Y2TAD5</accession>
<dbReference type="GO" id="GO:0032993">
    <property type="term" value="C:protein-DNA complex"/>
    <property type="evidence" value="ECO:0007669"/>
    <property type="project" value="TreeGrafter"/>
</dbReference>
<dbReference type="Gene3D" id="3.40.50.2300">
    <property type="match status" value="1"/>
</dbReference>
<dbReference type="InterPro" id="IPR001789">
    <property type="entry name" value="Sig_transdc_resp-reg_receiver"/>
</dbReference>
<gene>
    <name evidence="12" type="ORF">A6D92_00910</name>
</gene>
<evidence type="ECO:0000259" key="11">
    <source>
        <dbReference type="PROSITE" id="PS51755"/>
    </source>
</evidence>
<feature type="domain" description="Response regulatory" evidence="10">
    <location>
        <begin position="5"/>
        <end position="118"/>
    </location>
</feature>
<name>A0A1Y2TAD5_SYMTR</name>
<dbReference type="Pfam" id="PF00486">
    <property type="entry name" value="Trans_reg_C"/>
    <property type="match status" value="1"/>
</dbReference>
<evidence type="ECO:0000256" key="2">
    <source>
        <dbReference type="ARBA" id="ARBA00022553"/>
    </source>
</evidence>
<dbReference type="Pfam" id="PF00072">
    <property type="entry name" value="Response_reg"/>
    <property type="match status" value="1"/>
</dbReference>
<dbReference type="Proteomes" id="UP000194267">
    <property type="component" value="Unassembled WGS sequence"/>
</dbReference>
<evidence type="ECO:0000256" key="4">
    <source>
        <dbReference type="ARBA" id="ARBA00023015"/>
    </source>
</evidence>
<comment type="function">
    <text evidence="7">May play the central regulatory role in sporulation. It may be an element of the effector pathway responsible for the activation of sporulation genes in response to nutritional stress. Spo0A may act in concert with spo0H (a sigma factor) to control the expression of some genes that are critical to the sporulation process.</text>
</comment>
<organism evidence="12 13">
    <name type="scientific">Symbiobacterium thermophilum</name>
    <dbReference type="NCBI Taxonomy" id="2734"/>
    <lineage>
        <taxon>Bacteria</taxon>
        <taxon>Bacillati</taxon>
        <taxon>Bacillota</taxon>
        <taxon>Clostridia</taxon>
        <taxon>Eubacteriales</taxon>
        <taxon>Symbiobacteriaceae</taxon>
        <taxon>Symbiobacterium</taxon>
    </lineage>
</organism>
<dbReference type="SUPFAM" id="SSF46894">
    <property type="entry name" value="C-terminal effector domain of the bipartite response regulators"/>
    <property type="match status" value="1"/>
</dbReference>
<keyword evidence="4" id="KW-0805">Transcription regulation</keyword>
<dbReference type="InterPro" id="IPR011006">
    <property type="entry name" value="CheY-like_superfamily"/>
</dbReference>
<evidence type="ECO:0000256" key="6">
    <source>
        <dbReference type="ARBA" id="ARBA00023163"/>
    </source>
</evidence>
<dbReference type="PANTHER" id="PTHR48111:SF1">
    <property type="entry name" value="TWO-COMPONENT RESPONSE REGULATOR ORR33"/>
    <property type="match status" value="1"/>
</dbReference>
<dbReference type="InterPro" id="IPR001867">
    <property type="entry name" value="OmpR/PhoB-type_DNA-bd"/>
</dbReference>
<evidence type="ECO:0000259" key="10">
    <source>
        <dbReference type="PROSITE" id="PS50110"/>
    </source>
</evidence>